<name>A0ABT7PRL1_9BACT</name>
<evidence type="ECO:0000313" key="2">
    <source>
        <dbReference type="EMBL" id="MDM4019085.1"/>
    </source>
</evidence>
<protein>
    <submittedName>
        <fullName evidence="2">DUF1559 domain-containing protein</fullName>
    </submittedName>
</protein>
<dbReference type="Proteomes" id="UP001239462">
    <property type="component" value="Unassembled WGS sequence"/>
</dbReference>
<reference evidence="2 3" key="1">
    <citation type="submission" date="2023-06" db="EMBL/GenBank/DDBJ databases">
        <title>Roseiconus lacunae JC819 isolated from Gulf of Mannar region, Tamil Nadu.</title>
        <authorList>
            <person name="Pk S."/>
            <person name="Ch S."/>
            <person name="Ch V.R."/>
        </authorList>
    </citation>
    <scope>NUCLEOTIDE SEQUENCE [LARGE SCALE GENOMIC DNA]</scope>
    <source>
        <strain evidence="2 3">JC819</strain>
    </source>
</reference>
<dbReference type="InterPro" id="IPR011453">
    <property type="entry name" value="DUF1559"/>
</dbReference>
<dbReference type="PANTHER" id="PTHR30093">
    <property type="entry name" value="GENERAL SECRETION PATHWAY PROTEIN G"/>
    <property type="match status" value="1"/>
</dbReference>
<gene>
    <name evidence="2" type="ORF">QTN89_26765</name>
</gene>
<evidence type="ECO:0000313" key="3">
    <source>
        <dbReference type="Proteomes" id="UP001239462"/>
    </source>
</evidence>
<dbReference type="NCBIfam" id="TIGR04294">
    <property type="entry name" value="pre_pil_HX9DG"/>
    <property type="match status" value="1"/>
</dbReference>
<organism evidence="2 3">
    <name type="scientific">Roseiconus lacunae</name>
    <dbReference type="NCBI Taxonomy" id="2605694"/>
    <lineage>
        <taxon>Bacteria</taxon>
        <taxon>Pseudomonadati</taxon>
        <taxon>Planctomycetota</taxon>
        <taxon>Planctomycetia</taxon>
        <taxon>Pirellulales</taxon>
        <taxon>Pirellulaceae</taxon>
        <taxon>Roseiconus</taxon>
    </lineage>
</organism>
<dbReference type="Gene3D" id="3.30.700.10">
    <property type="entry name" value="Glycoprotein, Type 4 Pilin"/>
    <property type="match status" value="1"/>
</dbReference>
<accession>A0ABT7PRL1</accession>
<proteinExistence type="predicted"/>
<dbReference type="SUPFAM" id="SSF54523">
    <property type="entry name" value="Pili subunits"/>
    <property type="match status" value="1"/>
</dbReference>
<keyword evidence="3" id="KW-1185">Reference proteome</keyword>
<dbReference type="Pfam" id="PF07596">
    <property type="entry name" value="SBP_bac_10"/>
    <property type="match status" value="1"/>
</dbReference>
<dbReference type="InterPro" id="IPR012902">
    <property type="entry name" value="N_methyl_site"/>
</dbReference>
<dbReference type="Pfam" id="PF07963">
    <property type="entry name" value="N_methyl"/>
    <property type="match status" value="1"/>
</dbReference>
<dbReference type="NCBIfam" id="TIGR02532">
    <property type="entry name" value="IV_pilin_GFxxxE"/>
    <property type="match status" value="1"/>
</dbReference>
<dbReference type="InterPro" id="IPR045584">
    <property type="entry name" value="Pilin-like"/>
</dbReference>
<sequence length="277" mass="30602">MNRKAFTLVELLVVIAIIGILIGLLLPAVQAAREAARRMSCSNNLAQIALSIHHYEFAMDHFPDGVTDDGPIRNEINGGKHIGWMTRILPYIEQQVAFQKLDFDKSVYDPANAEVRSYDVPPYTCPSNPHVFGRDLSPRVATSTYAGCYHDIEAPIADDNHGVFYLNSSTRFSEITDGTTSTIMAGETLGDKDAFGWVSGTRATLRNTDQFSDVGMQTFLDRELSVNEVGGFESYHPGGANFALADGAVVFLSNRIDPKIFQLMGHRSDHELLQEDE</sequence>
<dbReference type="PANTHER" id="PTHR30093:SF2">
    <property type="entry name" value="TYPE II SECRETION SYSTEM PROTEIN H"/>
    <property type="match status" value="1"/>
</dbReference>
<evidence type="ECO:0000259" key="1">
    <source>
        <dbReference type="Pfam" id="PF07596"/>
    </source>
</evidence>
<dbReference type="RefSeq" id="WP_149498053.1">
    <property type="nucleotide sequence ID" value="NZ_CP141221.1"/>
</dbReference>
<dbReference type="InterPro" id="IPR027558">
    <property type="entry name" value="Pre_pil_HX9DG_C"/>
</dbReference>
<feature type="domain" description="DUF1559" evidence="1">
    <location>
        <begin position="30"/>
        <end position="258"/>
    </location>
</feature>
<dbReference type="EMBL" id="JASZZN010000031">
    <property type="protein sequence ID" value="MDM4019085.1"/>
    <property type="molecule type" value="Genomic_DNA"/>
</dbReference>
<comment type="caution">
    <text evidence="2">The sequence shown here is derived from an EMBL/GenBank/DDBJ whole genome shotgun (WGS) entry which is preliminary data.</text>
</comment>